<sequence>MRPPVPYLLAYAHTIASRLADAELRRYGLTVRQFGLLAQLRVEPELTITELSRQLGITRQSLHGMVDDLERGGHLVREAGASGRTRRLSLTPGTERLLADAHGPLARAEAEFLRGVSARDREALRVLLQRVLARATDDEAWL</sequence>
<keyword evidence="3" id="KW-1185">Reference proteome</keyword>
<dbReference type="InterPro" id="IPR036390">
    <property type="entry name" value="WH_DNA-bd_sf"/>
</dbReference>
<comment type="caution">
    <text evidence="2">The sequence shown here is derived from an EMBL/GenBank/DDBJ whole genome shotgun (WGS) entry which is preliminary data.</text>
</comment>
<evidence type="ECO:0000313" key="3">
    <source>
        <dbReference type="Proteomes" id="UP001141259"/>
    </source>
</evidence>
<accession>A0A9X2VGD6</accession>
<dbReference type="InterPro" id="IPR000835">
    <property type="entry name" value="HTH_MarR-typ"/>
</dbReference>
<dbReference type="PANTHER" id="PTHR33164:SF43">
    <property type="entry name" value="HTH-TYPE TRANSCRIPTIONAL REPRESSOR YETL"/>
    <property type="match status" value="1"/>
</dbReference>
<dbReference type="PANTHER" id="PTHR33164">
    <property type="entry name" value="TRANSCRIPTIONAL REGULATOR, MARR FAMILY"/>
    <property type="match status" value="1"/>
</dbReference>
<protein>
    <submittedName>
        <fullName evidence="2">MarR family transcriptional regulator</fullName>
    </submittedName>
</protein>
<dbReference type="PROSITE" id="PS50995">
    <property type="entry name" value="HTH_MARR_2"/>
    <property type="match status" value="1"/>
</dbReference>
<dbReference type="PRINTS" id="PR00598">
    <property type="entry name" value="HTHMARR"/>
</dbReference>
<dbReference type="SUPFAM" id="SSF46785">
    <property type="entry name" value="Winged helix' DNA-binding domain"/>
    <property type="match status" value="1"/>
</dbReference>
<evidence type="ECO:0000259" key="1">
    <source>
        <dbReference type="PROSITE" id="PS50995"/>
    </source>
</evidence>
<reference evidence="2" key="1">
    <citation type="submission" date="2022-08" db="EMBL/GenBank/DDBJ databases">
        <authorList>
            <person name="Tistechok S."/>
            <person name="Samborskyy M."/>
            <person name="Roman I."/>
        </authorList>
    </citation>
    <scope>NUCLEOTIDE SEQUENCE</scope>
    <source>
        <strain evidence="2">DSM 103496</strain>
    </source>
</reference>
<dbReference type="GO" id="GO:0006950">
    <property type="term" value="P:response to stress"/>
    <property type="evidence" value="ECO:0007669"/>
    <property type="project" value="TreeGrafter"/>
</dbReference>
<dbReference type="GO" id="GO:0003700">
    <property type="term" value="F:DNA-binding transcription factor activity"/>
    <property type="evidence" value="ECO:0007669"/>
    <property type="project" value="InterPro"/>
</dbReference>
<name>A0A9X2VGD6_9PSEU</name>
<dbReference type="EMBL" id="JANYMP010000002">
    <property type="protein sequence ID" value="MCS7476066.1"/>
    <property type="molecule type" value="Genomic_DNA"/>
</dbReference>
<dbReference type="RefSeq" id="WP_259621585.1">
    <property type="nucleotide sequence ID" value="NZ_JANYMP010000002.1"/>
</dbReference>
<dbReference type="Proteomes" id="UP001141259">
    <property type="component" value="Unassembled WGS sequence"/>
</dbReference>
<dbReference type="AlphaFoldDB" id="A0A9X2VGD6"/>
<organism evidence="2 3">
    <name type="scientific">Umezawaea endophytica</name>
    <dbReference type="NCBI Taxonomy" id="1654476"/>
    <lineage>
        <taxon>Bacteria</taxon>
        <taxon>Bacillati</taxon>
        <taxon>Actinomycetota</taxon>
        <taxon>Actinomycetes</taxon>
        <taxon>Pseudonocardiales</taxon>
        <taxon>Pseudonocardiaceae</taxon>
        <taxon>Umezawaea</taxon>
    </lineage>
</organism>
<evidence type="ECO:0000313" key="2">
    <source>
        <dbReference type="EMBL" id="MCS7476066.1"/>
    </source>
</evidence>
<dbReference type="InterPro" id="IPR036388">
    <property type="entry name" value="WH-like_DNA-bd_sf"/>
</dbReference>
<dbReference type="SMART" id="SM00347">
    <property type="entry name" value="HTH_MARR"/>
    <property type="match status" value="1"/>
</dbReference>
<feature type="domain" description="HTH marR-type" evidence="1">
    <location>
        <begin position="1"/>
        <end position="133"/>
    </location>
</feature>
<proteinExistence type="predicted"/>
<dbReference type="Gene3D" id="1.10.10.10">
    <property type="entry name" value="Winged helix-like DNA-binding domain superfamily/Winged helix DNA-binding domain"/>
    <property type="match status" value="1"/>
</dbReference>
<dbReference type="Pfam" id="PF12802">
    <property type="entry name" value="MarR_2"/>
    <property type="match status" value="1"/>
</dbReference>
<dbReference type="InterPro" id="IPR039422">
    <property type="entry name" value="MarR/SlyA-like"/>
</dbReference>
<gene>
    <name evidence="2" type="ORF">NZH93_04295</name>
</gene>